<sequence length="135" mass="15250">MVGLRIPRELVARLDAIVEQQNQQNQRSNRSQIILSAIAAYLEQLEAATSDAPTTAELTQTVKILETQLNQLTHLVHTDLLKRLTWLEIETSKLHGVLLSHQGSFPLGAPIHPPRPEFDPTEDEPDEILWDFLQS</sequence>
<comment type="caution">
    <text evidence="1">The sequence shown here is derived from an EMBL/GenBank/DDBJ whole genome shotgun (WGS) entry which is preliminary data.</text>
</comment>
<reference evidence="1 2" key="1">
    <citation type="journal article" date="2014" name="Mol. Ecol.">
        <title>Evolution of Synechococcus.</title>
        <authorList>
            <person name="Dvorak P."/>
            <person name="Casamatta D."/>
            <person name="Hasler P."/>
            <person name="Poulickova A."/>
            <person name="Ondrej V."/>
            <person name="Sanges R."/>
        </authorList>
    </citation>
    <scope>NUCLEOTIDE SEQUENCE [LARGE SCALE GENOMIC DNA]</scope>
    <source>
        <strain evidence="1 2">CAUP A 1101</strain>
    </source>
</reference>
<dbReference type="AlphaFoldDB" id="A0A098TNT4"/>
<name>A0A098TNT4_9CYAN</name>
<dbReference type="Proteomes" id="UP000030170">
    <property type="component" value="Unassembled WGS sequence"/>
</dbReference>
<protein>
    <submittedName>
        <fullName evidence="1">Uncharacterized protein</fullName>
    </submittedName>
</protein>
<gene>
    <name evidence="1" type="ORF">DO97_08035</name>
</gene>
<keyword evidence="2" id="KW-1185">Reference proteome</keyword>
<evidence type="ECO:0000313" key="1">
    <source>
        <dbReference type="EMBL" id="KGF72493.1"/>
    </source>
</evidence>
<dbReference type="EMBL" id="JJML01000025">
    <property type="protein sequence ID" value="KGF72493.1"/>
    <property type="molecule type" value="Genomic_DNA"/>
</dbReference>
<proteinExistence type="predicted"/>
<organism evidence="1 2">
    <name type="scientific">Neosynechococcus sphagnicola sy1</name>
    <dbReference type="NCBI Taxonomy" id="1497020"/>
    <lineage>
        <taxon>Bacteria</taxon>
        <taxon>Bacillati</taxon>
        <taxon>Cyanobacteriota</taxon>
        <taxon>Cyanophyceae</taxon>
        <taxon>Neosynechococcales</taxon>
        <taxon>Neosynechococcaceae</taxon>
        <taxon>Neosynechococcus</taxon>
    </lineage>
</organism>
<evidence type="ECO:0000313" key="2">
    <source>
        <dbReference type="Proteomes" id="UP000030170"/>
    </source>
</evidence>
<accession>A0A098TNT4</accession>